<dbReference type="SUPFAM" id="SSF51735">
    <property type="entry name" value="NAD(P)-binding Rossmann-fold domains"/>
    <property type="match status" value="1"/>
</dbReference>
<dbReference type="PRINTS" id="PR00080">
    <property type="entry name" value="SDRFAMILY"/>
</dbReference>
<dbReference type="InterPro" id="IPR020904">
    <property type="entry name" value="Sc_DH/Rdtase_CS"/>
</dbReference>
<dbReference type="PANTHER" id="PTHR24322">
    <property type="entry name" value="PKSB"/>
    <property type="match status" value="1"/>
</dbReference>
<dbReference type="PANTHER" id="PTHR24322:SF736">
    <property type="entry name" value="RETINOL DEHYDROGENASE 10"/>
    <property type="match status" value="1"/>
</dbReference>
<dbReference type="AlphaFoldDB" id="W7I145"/>
<evidence type="ECO:0000256" key="5">
    <source>
        <dbReference type="SAM" id="Phobius"/>
    </source>
</evidence>
<evidence type="ECO:0000256" key="2">
    <source>
        <dbReference type="ARBA" id="ARBA00022857"/>
    </source>
</evidence>
<evidence type="ECO:0000256" key="4">
    <source>
        <dbReference type="RuleBase" id="RU000363"/>
    </source>
</evidence>
<keyword evidence="5" id="KW-1133">Transmembrane helix</keyword>
<dbReference type="PROSITE" id="PS00061">
    <property type="entry name" value="ADH_SHORT"/>
    <property type="match status" value="1"/>
</dbReference>
<reference evidence="6 7" key="1">
    <citation type="submission" date="2013-05" db="EMBL/GenBank/DDBJ databases">
        <title>Drechslerella stenobrocha genome reveals carnivorous origination and mechanical trapping mechanism of predatory fungi.</title>
        <authorList>
            <person name="Liu X."/>
            <person name="Zhang W."/>
            <person name="Liu K."/>
        </authorList>
    </citation>
    <scope>NUCLEOTIDE SEQUENCE [LARGE SCALE GENOMIC DNA]</scope>
    <source>
        <strain evidence="6 7">248</strain>
    </source>
</reference>
<feature type="transmembrane region" description="Helical" evidence="5">
    <location>
        <begin position="12"/>
        <end position="36"/>
    </location>
</feature>
<keyword evidence="5" id="KW-0812">Transmembrane</keyword>
<dbReference type="InterPro" id="IPR002347">
    <property type="entry name" value="SDR_fam"/>
</dbReference>
<comment type="similarity">
    <text evidence="1 4">Belongs to the short-chain dehydrogenases/reductases (SDR) family.</text>
</comment>
<dbReference type="Proteomes" id="UP000024837">
    <property type="component" value="Unassembled WGS sequence"/>
</dbReference>
<dbReference type="HOGENOM" id="CLU_010194_5_2_1"/>
<protein>
    <submittedName>
        <fullName evidence="6">Uncharacterized protein</fullName>
    </submittedName>
</protein>
<dbReference type="Pfam" id="PF00106">
    <property type="entry name" value="adh_short"/>
    <property type="match status" value="1"/>
</dbReference>
<dbReference type="Gene3D" id="3.40.50.720">
    <property type="entry name" value="NAD(P)-binding Rossmann-like Domain"/>
    <property type="match status" value="1"/>
</dbReference>
<dbReference type="EMBL" id="KI966419">
    <property type="protein sequence ID" value="EWC46252.1"/>
    <property type="molecule type" value="Genomic_DNA"/>
</dbReference>
<dbReference type="GO" id="GO:0016616">
    <property type="term" value="F:oxidoreductase activity, acting on the CH-OH group of donors, NAD or NADP as acceptor"/>
    <property type="evidence" value="ECO:0007669"/>
    <property type="project" value="TreeGrafter"/>
</dbReference>
<organism evidence="6 7">
    <name type="scientific">Drechslerella stenobrocha 248</name>
    <dbReference type="NCBI Taxonomy" id="1043628"/>
    <lineage>
        <taxon>Eukaryota</taxon>
        <taxon>Fungi</taxon>
        <taxon>Dikarya</taxon>
        <taxon>Ascomycota</taxon>
        <taxon>Pezizomycotina</taxon>
        <taxon>Orbiliomycetes</taxon>
        <taxon>Orbiliales</taxon>
        <taxon>Orbiliaceae</taxon>
        <taxon>Drechslerella</taxon>
    </lineage>
</organism>
<evidence type="ECO:0000313" key="6">
    <source>
        <dbReference type="EMBL" id="EWC46252.1"/>
    </source>
</evidence>
<gene>
    <name evidence="6" type="ORF">DRE_04423</name>
</gene>
<evidence type="ECO:0000256" key="3">
    <source>
        <dbReference type="ARBA" id="ARBA00023002"/>
    </source>
</evidence>
<keyword evidence="3" id="KW-0560">Oxidoreductase</keyword>
<accession>W7I145</accession>
<evidence type="ECO:0000256" key="1">
    <source>
        <dbReference type="ARBA" id="ARBA00006484"/>
    </source>
</evidence>
<dbReference type="InterPro" id="IPR036291">
    <property type="entry name" value="NAD(P)-bd_dom_sf"/>
</dbReference>
<dbReference type="OrthoDB" id="10253736at2759"/>
<name>W7I145_9PEZI</name>
<evidence type="ECO:0000313" key="7">
    <source>
        <dbReference type="Proteomes" id="UP000024837"/>
    </source>
</evidence>
<proteinExistence type="inferred from homology"/>
<sequence length="339" mass="37538">MALLKSGIIAPLGIGTVLSFAIHPLVSGSISAFFTFCPSEIQQPVLNVVNSFVSTSILNTLVRPITVAFWLGLLSRLNSYLSRRSANNWADDTYNWEEEIVLITGASSGYGERMTELLAQRGIKVITISRGPLKPRIASYKSVYWYKCDVTNFERVSQIAAQIRREHGDPTILVNNAGVLSKVLLLEQHVEDVKKMFDVNLISHWKLLQEFLPAMIRKNHGHVISIASLASFISTPGMGEYAATKHGLLALHDTLRQELKYVYKAERVRTSIINPGWTDTPMVQNTWEAALKKKGTAIMKTDEVVARIVNVILSGESCGPLPIPSYSTLAIGARMLVFP</sequence>
<keyword evidence="7" id="KW-1185">Reference proteome</keyword>
<dbReference type="PRINTS" id="PR00081">
    <property type="entry name" value="GDHRDH"/>
</dbReference>
<keyword evidence="5" id="KW-0472">Membrane</keyword>
<keyword evidence="2" id="KW-0521">NADP</keyword>